<protein>
    <submittedName>
        <fullName evidence="2">Uncharacterized protein</fullName>
    </submittedName>
</protein>
<feature type="region of interest" description="Disordered" evidence="1">
    <location>
        <begin position="50"/>
        <end position="72"/>
    </location>
</feature>
<dbReference type="Proteomes" id="UP000489600">
    <property type="component" value="Unassembled WGS sequence"/>
</dbReference>
<dbReference type="AlphaFoldDB" id="A0A565AUJ8"/>
<evidence type="ECO:0000313" key="2">
    <source>
        <dbReference type="EMBL" id="VVA93022.1"/>
    </source>
</evidence>
<sequence length="72" mass="7914">MTVAETELPVESEAWWNVDPKDDQETMQLLAKFEGLYEKLCEVAVGSSYGANGASTSSFSQVNDNSRGCDFE</sequence>
<comment type="caution">
    <text evidence="2">The sequence shown here is derived from an EMBL/GenBank/DDBJ whole genome shotgun (WGS) entry which is preliminary data.</text>
</comment>
<keyword evidence="3" id="KW-1185">Reference proteome</keyword>
<dbReference type="OrthoDB" id="1102694at2759"/>
<name>A0A565AUJ8_9BRAS</name>
<dbReference type="EMBL" id="CABITT030000001">
    <property type="protein sequence ID" value="VVA93022.1"/>
    <property type="molecule type" value="Genomic_DNA"/>
</dbReference>
<evidence type="ECO:0000256" key="1">
    <source>
        <dbReference type="SAM" id="MobiDB-lite"/>
    </source>
</evidence>
<evidence type="ECO:0000313" key="3">
    <source>
        <dbReference type="Proteomes" id="UP000489600"/>
    </source>
</evidence>
<gene>
    <name evidence="2" type="ORF">ANE_LOCUS3467</name>
</gene>
<organism evidence="2 3">
    <name type="scientific">Arabis nemorensis</name>
    <dbReference type="NCBI Taxonomy" id="586526"/>
    <lineage>
        <taxon>Eukaryota</taxon>
        <taxon>Viridiplantae</taxon>
        <taxon>Streptophyta</taxon>
        <taxon>Embryophyta</taxon>
        <taxon>Tracheophyta</taxon>
        <taxon>Spermatophyta</taxon>
        <taxon>Magnoliopsida</taxon>
        <taxon>eudicotyledons</taxon>
        <taxon>Gunneridae</taxon>
        <taxon>Pentapetalae</taxon>
        <taxon>rosids</taxon>
        <taxon>malvids</taxon>
        <taxon>Brassicales</taxon>
        <taxon>Brassicaceae</taxon>
        <taxon>Arabideae</taxon>
        <taxon>Arabis</taxon>
    </lineage>
</organism>
<proteinExistence type="predicted"/>
<feature type="compositionally biased region" description="Polar residues" evidence="1">
    <location>
        <begin position="50"/>
        <end position="66"/>
    </location>
</feature>
<reference evidence="2" key="1">
    <citation type="submission" date="2019-07" db="EMBL/GenBank/DDBJ databases">
        <authorList>
            <person name="Dittberner H."/>
        </authorList>
    </citation>
    <scope>NUCLEOTIDE SEQUENCE [LARGE SCALE GENOMIC DNA]</scope>
</reference>
<accession>A0A565AUJ8</accession>